<evidence type="ECO:0000259" key="3">
    <source>
        <dbReference type="SMART" id="SM00062"/>
    </source>
</evidence>
<sequence length="259" mass="30422">MLNRDVSVYRVLLLWCLCFTAWAQESLSVGWSSWHPFSFRDEQQQLQGLDIELLEAIFNRADFEARYIEMPWARTLRELEFGSLQMTMTANKTVQREQFARFSIPYRHESTVLIIRRQDKARWQGVDQLSELLPLTQFTIGVLRDFDYGADFRTFMQAPQVTDRLIIRLRMEQLIKLLLAGRIQGVVMDPMGMQELALAGISLDKLTTLLDIQQNPVHLMLNRRTTTEPQLQRLDEAIRALMQSPQYAQILARYHYPLR</sequence>
<dbReference type="PANTHER" id="PTHR35936:SF20">
    <property type="entry name" value="ABC TRANSPORTER ARGININE-BINDING PROTEIN 2-RELATED"/>
    <property type="match status" value="1"/>
</dbReference>
<organism evidence="4 5">
    <name type="scientific">Aeromonas salmonicida (strain A449)</name>
    <dbReference type="NCBI Taxonomy" id="382245"/>
    <lineage>
        <taxon>Bacteria</taxon>
        <taxon>Pseudomonadati</taxon>
        <taxon>Pseudomonadota</taxon>
        <taxon>Gammaproteobacteria</taxon>
        <taxon>Aeromonadales</taxon>
        <taxon>Aeromonadaceae</taxon>
        <taxon>Aeromonas</taxon>
    </lineage>
</organism>
<dbReference type="eggNOG" id="COG0834">
    <property type="taxonomic scope" value="Bacteria"/>
</dbReference>
<gene>
    <name evidence="4" type="ordered locus">ASA_2093</name>
</gene>
<dbReference type="STRING" id="29491.GCA_000820065_00702"/>
<dbReference type="Pfam" id="PF00497">
    <property type="entry name" value="SBP_bac_3"/>
    <property type="match status" value="1"/>
</dbReference>
<evidence type="ECO:0000313" key="5">
    <source>
        <dbReference type="Proteomes" id="UP000000225"/>
    </source>
</evidence>
<dbReference type="KEGG" id="asa:ASA_2093"/>
<comment type="similarity">
    <text evidence="1">Belongs to the bacterial solute-binding protein 3 family.</text>
</comment>
<evidence type="ECO:0000256" key="1">
    <source>
        <dbReference type="ARBA" id="ARBA00010333"/>
    </source>
</evidence>
<dbReference type="SUPFAM" id="SSF53850">
    <property type="entry name" value="Periplasmic binding protein-like II"/>
    <property type="match status" value="1"/>
</dbReference>
<dbReference type="HOGENOM" id="CLU_064076_4_1_6"/>
<keyword evidence="2" id="KW-0732">Signal</keyword>
<protein>
    <submittedName>
        <fullName evidence="4">Extracellular solute-binding protein, family 3</fullName>
    </submittedName>
</protein>
<feature type="domain" description="Solute-binding protein family 3/N-terminal" evidence="3">
    <location>
        <begin position="26"/>
        <end position="258"/>
    </location>
</feature>
<dbReference type="EMBL" id="CP000644">
    <property type="protein sequence ID" value="ABO90159.1"/>
    <property type="molecule type" value="Genomic_DNA"/>
</dbReference>
<reference evidence="5" key="1">
    <citation type="journal article" date="2008" name="BMC Genomics">
        <title>The genome of Aeromonas salmonicida subsp. salmonicida A449: insights into the evolution of a fish pathogen.</title>
        <authorList>
            <person name="Reith M.E."/>
            <person name="Singh R.K."/>
            <person name="Curtis B."/>
            <person name="Boyd J.M."/>
            <person name="Bouevitch A."/>
            <person name="Kimball J."/>
            <person name="Munholland J."/>
            <person name="Murphy C."/>
            <person name="Sarty D."/>
            <person name="Williams J."/>
            <person name="Nash J.H."/>
            <person name="Johnson S.C."/>
            <person name="Brown L.L."/>
        </authorList>
    </citation>
    <scope>NUCLEOTIDE SEQUENCE [LARGE SCALE GENOMIC DNA]</scope>
    <source>
        <strain evidence="5">A449</strain>
    </source>
</reference>
<dbReference type="PATRIC" id="fig|382245.13.peg.2058"/>
<dbReference type="Gene3D" id="3.40.190.10">
    <property type="entry name" value="Periplasmic binding protein-like II"/>
    <property type="match status" value="2"/>
</dbReference>
<dbReference type="InterPro" id="IPR001638">
    <property type="entry name" value="Solute-binding_3/MltF_N"/>
</dbReference>
<proteinExistence type="inferred from homology"/>
<evidence type="ECO:0000313" key="4">
    <source>
        <dbReference type="EMBL" id="ABO90159.1"/>
    </source>
</evidence>
<dbReference type="AlphaFoldDB" id="A4SMN7"/>
<dbReference type="Proteomes" id="UP000000225">
    <property type="component" value="Chromosome"/>
</dbReference>
<dbReference type="PANTHER" id="PTHR35936">
    <property type="entry name" value="MEMBRANE-BOUND LYTIC MUREIN TRANSGLYCOSYLASE F"/>
    <property type="match status" value="1"/>
</dbReference>
<evidence type="ECO:0000256" key="2">
    <source>
        <dbReference type="ARBA" id="ARBA00022729"/>
    </source>
</evidence>
<dbReference type="SMART" id="SM00062">
    <property type="entry name" value="PBPb"/>
    <property type="match status" value="1"/>
</dbReference>
<name>A4SMN7_AERS4</name>
<accession>A4SMN7</accession>